<keyword evidence="1" id="KW-0378">Hydrolase</keyword>
<dbReference type="PANTHER" id="PTHR31377">
    <property type="entry name" value="AGMATINE DEIMINASE-RELATED"/>
    <property type="match status" value="1"/>
</dbReference>
<dbReference type="Pfam" id="PF04371">
    <property type="entry name" value="PAD_porph"/>
    <property type="match status" value="1"/>
</dbReference>
<dbReference type="GO" id="GO:0047632">
    <property type="term" value="F:agmatine deiminase activity"/>
    <property type="evidence" value="ECO:0007669"/>
    <property type="project" value="TreeGrafter"/>
</dbReference>
<dbReference type="InterPro" id="IPR007466">
    <property type="entry name" value="Peptidyl-Arg-deiminase_porph"/>
</dbReference>
<dbReference type="Proteomes" id="UP000198724">
    <property type="component" value="Unassembled WGS sequence"/>
</dbReference>
<dbReference type="PANTHER" id="PTHR31377:SF0">
    <property type="entry name" value="AGMATINE DEIMINASE-RELATED"/>
    <property type="match status" value="1"/>
</dbReference>
<organism evidence="2 3">
    <name type="scientific">Pontibacter chinhatensis</name>
    <dbReference type="NCBI Taxonomy" id="1436961"/>
    <lineage>
        <taxon>Bacteria</taxon>
        <taxon>Pseudomonadati</taxon>
        <taxon>Bacteroidota</taxon>
        <taxon>Cytophagia</taxon>
        <taxon>Cytophagales</taxon>
        <taxon>Hymenobacteraceae</taxon>
        <taxon>Pontibacter</taxon>
    </lineage>
</organism>
<reference evidence="3" key="1">
    <citation type="submission" date="2016-10" db="EMBL/GenBank/DDBJ databases">
        <authorList>
            <person name="Varghese N."/>
            <person name="Submissions S."/>
        </authorList>
    </citation>
    <scope>NUCLEOTIDE SEQUENCE [LARGE SCALE GENOMIC DNA]</scope>
    <source>
        <strain evidence="3">LP51</strain>
    </source>
</reference>
<dbReference type="STRING" id="1436961.SAMN05421739_10260"/>
<dbReference type="AlphaFoldDB" id="A0A1I2QMS9"/>
<evidence type="ECO:0000256" key="1">
    <source>
        <dbReference type="ARBA" id="ARBA00022801"/>
    </source>
</evidence>
<evidence type="ECO:0000313" key="2">
    <source>
        <dbReference type="EMBL" id="SFG29752.1"/>
    </source>
</evidence>
<accession>A0A1I2QMS9</accession>
<name>A0A1I2QMS9_9BACT</name>
<dbReference type="OrthoDB" id="7871381at2"/>
<dbReference type="SUPFAM" id="SSF55909">
    <property type="entry name" value="Pentein"/>
    <property type="match status" value="1"/>
</dbReference>
<gene>
    <name evidence="2" type="ORF">SAMN05421739_10260</name>
</gene>
<dbReference type="GO" id="GO:0004668">
    <property type="term" value="F:protein-arginine deiminase activity"/>
    <property type="evidence" value="ECO:0007669"/>
    <property type="project" value="InterPro"/>
</dbReference>
<proteinExistence type="predicted"/>
<dbReference type="Gene3D" id="3.75.10.10">
    <property type="entry name" value="L-arginine/glycine Amidinotransferase, Chain A"/>
    <property type="match status" value="1"/>
</dbReference>
<dbReference type="EMBL" id="FOOT01000002">
    <property type="protein sequence ID" value="SFG29752.1"/>
    <property type="molecule type" value="Genomic_DNA"/>
</dbReference>
<keyword evidence="3" id="KW-1185">Reference proteome</keyword>
<dbReference type="RefSeq" id="WP_092099549.1">
    <property type="nucleotide sequence ID" value="NZ_FOOT01000002.1"/>
</dbReference>
<evidence type="ECO:0000313" key="3">
    <source>
        <dbReference type="Proteomes" id="UP000198724"/>
    </source>
</evidence>
<sequence>MVTDRDTNFVFFSSLISERPELKSFWLYLEKILRRAGIGYGFIENTRDIWCRDYMPVQVAPKQFVQFTYSPSYCNTNKYRHLITDTTRVQLSTPLAVTPLHNTLVIDGGNVVRSGNAVVMTERVFKENKALMKETVTARLTQALKVEHLYFIPSQPYDMTGHSDGMVRFMDDHTLLVADFSRELDYWKTTYRNALQKTGLRLIDLPAVNTYVKNTQGDYTAIGCYINFAWIGNVILFPQFDLSEDKEALKEAKLIFRDYKVIPVPSSELAIDGGVLNCATWNVRV</sequence>
<dbReference type="GO" id="GO:0009446">
    <property type="term" value="P:putrescine biosynthetic process"/>
    <property type="evidence" value="ECO:0007669"/>
    <property type="project" value="InterPro"/>
</dbReference>
<protein>
    <submittedName>
        <fullName evidence="2">Agmatine deiminase</fullName>
    </submittedName>
</protein>